<reference evidence="3" key="1">
    <citation type="submission" date="2019-02" db="EMBL/GenBank/DDBJ databases">
        <authorList>
            <person name="Gruber-Vodicka R. H."/>
            <person name="Seah K. B. B."/>
        </authorList>
    </citation>
    <scope>NUCLEOTIDE SEQUENCE</scope>
    <source>
        <strain evidence="3">BECK_BZ123</strain>
    </source>
</reference>
<dbReference type="InterPro" id="IPR027417">
    <property type="entry name" value="P-loop_NTPase"/>
</dbReference>
<dbReference type="InterPro" id="IPR041685">
    <property type="entry name" value="AAA_GajA/Old/RecF-like"/>
</dbReference>
<dbReference type="PANTHER" id="PTHR43581">
    <property type="entry name" value="ATP/GTP PHOSPHATASE"/>
    <property type="match status" value="1"/>
</dbReference>
<dbReference type="Gene3D" id="3.40.50.300">
    <property type="entry name" value="P-loop containing nucleotide triphosphate hydrolases"/>
    <property type="match status" value="1"/>
</dbReference>
<evidence type="ECO:0000313" key="3">
    <source>
        <dbReference type="EMBL" id="VFK38469.1"/>
    </source>
</evidence>
<evidence type="ECO:0000259" key="1">
    <source>
        <dbReference type="Pfam" id="PF13175"/>
    </source>
</evidence>
<dbReference type="GO" id="GO:0005524">
    <property type="term" value="F:ATP binding"/>
    <property type="evidence" value="ECO:0007669"/>
    <property type="project" value="InterPro"/>
</dbReference>
<gene>
    <name evidence="3" type="ORF">BECKTC1821D_GA0114238_100487</name>
</gene>
<proteinExistence type="predicted"/>
<sequence>MINSFEAKNFRLFDKVKIDRLNRVNLIVGKNNAGKTALLEALLLYLSRMSVEVIPKFLDARQEYWLPEQPYGGKSSSPLMHFFKGHKIPNLDEEGFRLSSNEEDPIHVGTGAYLQEDPADLKRLAGIGRKNTMVGQGVNTRKYQFVSARGISDEESSSLWDRISLTDLEEDLLKGLRIIEPELLGLTFVRIDHDVEHHYRAPSRIPLVRPNRVSDPVPLKSLGDGMIRIFHIILSLVSAKGGILLIDEFENGLHWEIQEKAWRIVFELAEKLDIQVFATTHSRDCIAGFSKVWQENAEKGAFIRIAKDHYKTVITEYDTELLSDSLEMDTEVR</sequence>
<name>A0A450YA94_9GAMM</name>
<feature type="domain" description="ATPase AAA-type core" evidence="2">
    <location>
        <begin position="213"/>
        <end position="282"/>
    </location>
</feature>
<dbReference type="SUPFAM" id="SSF52540">
    <property type="entry name" value="P-loop containing nucleoside triphosphate hydrolases"/>
    <property type="match status" value="1"/>
</dbReference>
<organism evidence="3">
    <name type="scientific">Candidatus Kentrum sp. TC</name>
    <dbReference type="NCBI Taxonomy" id="2126339"/>
    <lineage>
        <taxon>Bacteria</taxon>
        <taxon>Pseudomonadati</taxon>
        <taxon>Pseudomonadota</taxon>
        <taxon>Gammaproteobacteria</taxon>
        <taxon>Candidatus Kentrum</taxon>
    </lineage>
</organism>
<accession>A0A450YA94</accession>
<dbReference type="AlphaFoldDB" id="A0A450YA94"/>
<dbReference type="InterPro" id="IPR003959">
    <property type="entry name" value="ATPase_AAA_core"/>
</dbReference>
<feature type="domain" description="Endonuclease GajA/Old nuclease/RecF-like AAA" evidence="1">
    <location>
        <begin position="1"/>
        <end position="47"/>
    </location>
</feature>
<dbReference type="PANTHER" id="PTHR43581:SF4">
    <property type="entry name" value="ATP_GTP PHOSPHATASE"/>
    <property type="match status" value="1"/>
</dbReference>
<dbReference type="EMBL" id="CAADFS010000004">
    <property type="protein sequence ID" value="VFK38469.1"/>
    <property type="molecule type" value="Genomic_DNA"/>
</dbReference>
<dbReference type="Pfam" id="PF13175">
    <property type="entry name" value="AAA_15"/>
    <property type="match status" value="1"/>
</dbReference>
<dbReference type="InterPro" id="IPR051396">
    <property type="entry name" value="Bact_Antivir_Def_Nuclease"/>
</dbReference>
<protein>
    <submittedName>
        <fullName evidence="3">ATPase/GTPase, AAA15 family</fullName>
    </submittedName>
</protein>
<dbReference type="GO" id="GO:0016887">
    <property type="term" value="F:ATP hydrolysis activity"/>
    <property type="evidence" value="ECO:0007669"/>
    <property type="project" value="InterPro"/>
</dbReference>
<dbReference type="Pfam" id="PF13304">
    <property type="entry name" value="AAA_21"/>
    <property type="match status" value="1"/>
</dbReference>
<evidence type="ECO:0000259" key="2">
    <source>
        <dbReference type="Pfam" id="PF13304"/>
    </source>
</evidence>